<evidence type="ECO:0000256" key="8">
    <source>
        <dbReference type="ARBA" id="ARBA00023136"/>
    </source>
</evidence>
<evidence type="ECO:0000313" key="17">
    <source>
        <dbReference type="Proteomes" id="UP000295729"/>
    </source>
</evidence>
<evidence type="ECO:0000256" key="5">
    <source>
        <dbReference type="ARBA" id="ARBA00022729"/>
    </source>
</evidence>
<evidence type="ECO:0000256" key="4">
    <source>
        <dbReference type="ARBA" id="ARBA00022692"/>
    </source>
</evidence>
<dbReference type="PANTHER" id="PTHR30069:SF53">
    <property type="entry name" value="COLICIN I RECEPTOR-RELATED"/>
    <property type="match status" value="1"/>
</dbReference>
<evidence type="ECO:0000256" key="13">
    <source>
        <dbReference type="SAM" id="SignalP"/>
    </source>
</evidence>
<keyword evidence="17" id="KW-1185">Reference proteome</keyword>
<evidence type="ECO:0000256" key="1">
    <source>
        <dbReference type="ARBA" id="ARBA00004571"/>
    </source>
</evidence>
<keyword evidence="4 10" id="KW-0812">Transmembrane</keyword>
<name>A0A4R6X5U4_9GAMM</name>
<reference evidence="16 17" key="1">
    <citation type="submission" date="2019-03" db="EMBL/GenBank/DDBJ databases">
        <title>Genomic Encyclopedia of Type Strains, Phase IV (KMG-IV): sequencing the most valuable type-strain genomes for metagenomic binning, comparative biology and taxonomic classification.</title>
        <authorList>
            <person name="Goeker M."/>
        </authorList>
    </citation>
    <scope>NUCLEOTIDE SEQUENCE [LARGE SCALE GENOMIC DNA]</scope>
    <source>
        <strain evidence="16 17">DSM 5604</strain>
    </source>
</reference>
<dbReference type="InterPro" id="IPR036942">
    <property type="entry name" value="Beta-barrel_TonB_sf"/>
</dbReference>
<dbReference type="PROSITE" id="PS52016">
    <property type="entry name" value="TONB_DEPENDENT_REC_3"/>
    <property type="match status" value="1"/>
</dbReference>
<dbReference type="PANTHER" id="PTHR30069">
    <property type="entry name" value="TONB-DEPENDENT OUTER MEMBRANE RECEPTOR"/>
    <property type="match status" value="1"/>
</dbReference>
<organism evidence="16 17">
    <name type="scientific">Marinomonas communis</name>
    <dbReference type="NCBI Taxonomy" id="28254"/>
    <lineage>
        <taxon>Bacteria</taxon>
        <taxon>Pseudomonadati</taxon>
        <taxon>Pseudomonadota</taxon>
        <taxon>Gammaproteobacteria</taxon>
        <taxon>Oceanospirillales</taxon>
        <taxon>Oceanospirillaceae</taxon>
        <taxon>Marinomonas</taxon>
    </lineage>
</organism>
<keyword evidence="6" id="KW-0406">Ion transport</keyword>
<dbReference type="OrthoDB" id="9764669at2"/>
<dbReference type="EMBL" id="SNZA01000004">
    <property type="protein sequence ID" value="TDR12664.1"/>
    <property type="molecule type" value="Genomic_DNA"/>
</dbReference>
<sequence length="638" mass="70659">MTQQKSALSIAISFALTSLTGFAHAETIAMEEMVVSASGYDQTTVDAPASITVIDAQQISQGAYKDVVDVLAHVPGVFATGGASGKDISIRGMPSKYTLLLVDGRPQSSRESQPNGGGGLDQEWLPPLQSIEQIEVIRGPMSTLYGSNAMGGVVNIITKKVNDNWQGSLRTQVSIPEDSQYGKARQGELYLSGPVIQDKLNLTFGARYLEQDEDDVARGTPEKALQNYHAKVNYLLSNNHDFELAMIHSEQTRTSRVGHSAAGSARSDSETDNDKTSFSITHHGQWEEVEDTTYLQHETTRNNGRDIEITNTVFDSRWVLPSDEHITTLGVGASHASLIDNDTNDTSDLNSLSNDQYSVYAEDEWFLADSVTLTTGARLDKNEHYDAEVSPRVFANWYLDPQWVIKAGIATGYRAPELRQMTPEWGQESRGGDIYGNSDLQAETSLSKEIGVTYQNADFTATATLFDNRFDDKIITTDCPSSLCSDEDARYYTNVDKAKTQGFELSAKNRLTNTLEARLTYTYTKSEQLSGDNKGKPLTQMPLHLFAASLDWQVNDQLKSWVTYEFRGKESQDTGLSSNTETQAPSYSMIDLGLQYHLSEHFILQAGIDNATDETFSFDEYGFVDASRTYWGSAEYRF</sequence>
<evidence type="ECO:0000256" key="12">
    <source>
        <dbReference type="SAM" id="MobiDB-lite"/>
    </source>
</evidence>
<keyword evidence="9 10" id="KW-0998">Cell outer membrane</keyword>
<evidence type="ECO:0000259" key="14">
    <source>
        <dbReference type="Pfam" id="PF00593"/>
    </source>
</evidence>
<dbReference type="RefSeq" id="WP_133563553.1">
    <property type="nucleotide sequence ID" value="NZ_SNZA01000004.1"/>
</dbReference>
<feature type="domain" description="TonB-dependent receptor-like beta-barrel" evidence="14">
    <location>
        <begin position="266"/>
        <end position="610"/>
    </location>
</feature>
<evidence type="ECO:0000256" key="7">
    <source>
        <dbReference type="ARBA" id="ARBA00023077"/>
    </source>
</evidence>
<dbReference type="GO" id="GO:0009279">
    <property type="term" value="C:cell outer membrane"/>
    <property type="evidence" value="ECO:0007669"/>
    <property type="project" value="UniProtKB-SubCell"/>
</dbReference>
<feature type="region of interest" description="Disordered" evidence="12">
    <location>
        <begin position="105"/>
        <end position="124"/>
    </location>
</feature>
<evidence type="ECO:0000256" key="11">
    <source>
        <dbReference type="RuleBase" id="RU003357"/>
    </source>
</evidence>
<dbReference type="SUPFAM" id="SSF56935">
    <property type="entry name" value="Porins"/>
    <property type="match status" value="1"/>
</dbReference>
<dbReference type="AlphaFoldDB" id="A0A4R6X5U4"/>
<dbReference type="InterPro" id="IPR039426">
    <property type="entry name" value="TonB-dep_rcpt-like"/>
</dbReference>
<dbReference type="Proteomes" id="UP000295729">
    <property type="component" value="Unassembled WGS sequence"/>
</dbReference>
<feature type="signal peptide" evidence="13">
    <location>
        <begin position="1"/>
        <end position="25"/>
    </location>
</feature>
<keyword evidence="16" id="KW-0675">Receptor</keyword>
<evidence type="ECO:0000256" key="10">
    <source>
        <dbReference type="PROSITE-ProRule" id="PRU01360"/>
    </source>
</evidence>
<keyword evidence="3 10" id="KW-1134">Transmembrane beta strand</keyword>
<dbReference type="InterPro" id="IPR000531">
    <property type="entry name" value="Beta-barrel_TonB"/>
</dbReference>
<evidence type="ECO:0000256" key="9">
    <source>
        <dbReference type="ARBA" id="ARBA00023237"/>
    </source>
</evidence>
<dbReference type="Gene3D" id="2.40.170.20">
    <property type="entry name" value="TonB-dependent receptor, beta-barrel domain"/>
    <property type="match status" value="1"/>
</dbReference>
<keyword evidence="7 11" id="KW-0798">TonB box</keyword>
<dbReference type="GO" id="GO:0044718">
    <property type="term" value="P:siderophore transmembrane transport"/>
    <property type="evidence" value="ECO:0007669"/>
    <property type="project" value="TreeGrafter"/>
</dbReference>
<evidence type="ECO:0000256" key="2">
    <source>
        <dbReference type="ARBA" id="ARBA00022448"/>
    </source>
</evidence>
<dbReference type="Pfam" id="PF00593">
    <property type="entry name" value="TonB_dep_Rec_b-barrel"/>
    <property type="match status" value="1"/>
</dbReference>
<feature type="chain" id="PRO_5020706520" evidence="13">
    <location>
        <begin position="26"/>
        <end position="638"/>
    </location>
</feature>
<dbReference type="CDD" id="cd01347">
    <property type="entry name" value="ligand_gated_channel"/>
    <property type="match status" value="1"/>
</dbReference>
<dbReference type="Gene3D" id="2.170.130.10">
    <property type="entry name" value="TonB-dependent receptor, plug domain"/>
    <property type="match status" value="1"/>
</dbReference>
<comment type="subcellular location">
    <subcellularLocation>
        <location evidence="1 10">Cell outer membrane</location>
        <topology evidence="1 10">Multi-pass membrane protein</topology>
    </subcellularLocation>
</comment>
<accession>A0A4R6X5U4</accession>
<comment type="caution">
    <text evidence="16">The sequence shown here is derived from an EMBL/GenBank/DDBJ whole genome shotgun (WGS) entry which is preliminary data.</text>
</comment>
<keyword evidence="2 10" id="KW-0813">Transport</keyword>
<evidence type="ECO:0000313" key="16">
    <source>
        <dbReference type="EMBL" id="TDR12664.1"/>
    </source>
</evidence>
<dbReference type="InterPro" id="IPR012910">
    <property type="entry name" value="Plug_dom"/>
</dbReference>
<comment type="similarity">
    <text evidence="10 11">Belongs to the TonB-dependent receptor family.</text>
</comment>
<feature type="region of interest" description="Disordered" evidence="12">
    <location>
        <begin position="252"/>
        <end position="283"/>
    </location>
</feature>
<evidence type="ECO:0000256" key="6">
    <source>
        <dbReference type="ARBA" id="ARBA00023065"/>
    </source>
</evidence>
<protein>
    <submittedName>
        <fullName evidence="16">Outer membrane receptor for ferrienterochelin and colicins</fullName>
    </submittedName>
</protein>
<evidence type="ECO:0000256" key="3">
    <source>
        <dbReference type="ARBA" id="ARBA00022452"/>
    </source>
</evidence>
<gene>
    <name evidence="16" type="ORF">C8D85_2704</name>
</gene>
<evidence type="ECO:0000259" key="15">
    <source>
        <dbReference type="Pfam" id="PF07715"/>
    </source>
</evidence>
<dbReference type="GO" id="GO:0015344">
    <property type="term" value="F:siderophore uptake transmembrane transporter activity"/>
    <property type="evidence" value="ECO:0007669"/>
    <property type="project" value="TreeGrafter"/>
</dbReference>
<dbReference type="Pfam" id="PF07715">
    <property type="entry name" value="Plug"/>
    <property type="match status" value="1"/>
</dbReference>
<proteinExistence type="inferred from homology"/>
<keyword evidence="5 13" id="KW-0732">Signal</keyword>
<keyword evidence="8 10" id="KW-0472">Membrane</keyword>
<feature type="domain" description="TonB-dependent receptor plug" evidence="15">
    <location>
        <begin position="45"/>
        <end position="153"/>
    </location>
</feature>
<dbReference type="InterPro" id="IPR037066">
    <property type="entry name" value="Plug_dom_sf"/>
</dbReference>